<keyword evidence="2 5" id="KW-0227">DNA damage</keyword>
<dbReference type="EMBL" id="CP017834">
    <property type="protein sequence ID" value="APJ04556.1"/>
    <property type="molecule type" value="Genomic_DNA"/>
</dbReference>
<evidence type="ECO:0000313" key="6">
    <source>
        <dbReference type="EMBL" id="APJ04556.1"/>
    </source>
</evidence>
<dbReference type="STRING" id="1915309.AXG55_11825"/>
<comment type="similarity">
    <text evidence="1 5">Belongs to the DNA glycosylase MPG family.</text>
</comment>
<dbReference type="CDD" id="cd00540">
    <property type="entry name" value="AAG"/>
    <property type="match status" value="1"/>
</dbReference>
<reference evidence="6 7" key="1">
    <citation type="submission" date="2016-10" db="EMBL/GenBank/DDBJ databases">
        <title>Silvanigrella aquatica sp. nov., isolated from a freshwater lake located in the Black Forest, Germany, description of Silvanigrellaceae fam. nov., Silvanigrellales ord. nov., reclassification of the order Bdellovibrionales in the class Oligoflexia, reclassification of the families Bacteriovoracaceae and Halobacteriovoraceae in the new order Bacteriovoracales ord. nov., and reclassification of the family Pseudobacteriovoracaceae in the order Oligoflexiales.</title>
        <authorList>
            <person name="Hahn M.W."/>
            <person name="Schmidt J."/>
            <person name="Koll U."/>
            <person name="Rohde M."/>
            <person name="Verbag S."/>
            <person name="Pitt A."/>
            <person name="Nakai R."/>
            <person name="Naganuma T."/>
            <person name="Lang E."/>
        </authorList>
    </citation>
    <scope>NUCLEOTIDE SEQUENCE [LARGE SCALE GENOMIC DNA]</scope>
    <source>
        <strain evidence="6 7">MWH-Nonnen-W8red</strain>
    </source>
</reference>
<dbReference type="GO" id="GO:0003677">
    <property type="term" value="F:DNA binding"/>
    <property type="evidence" value="ECO:0007669"/>
    <property type="project" value="InterPro"/>
</dbReference>
<keyword evidence="7" id="KW-1185">Reference proteome</keyword>
<dbReference type="HAMAP" id="MF_00527">
    <property type="entry name" value="3MGH"/>
    <property type="match status" value="1"/>
</dbReference>
<dbReference type="Pfam" id="PF02245">
    <property type="entry name" value="Pur_DNA_glyco"/>
    <property type="match status" value="1"/>
</dbReference>
<dbReference type="Proteomes" id="UP000184731">
    <property type="component" value="Chromosome"/>
</dbReference>
<dbReference type="InterPro" id="IPR036995">
    <property type="entry name" value="MPG_sf"/>
</dbReference>
<name>A0A1L4D2X9_9BACT</name>
<keyword evidence="3 5" id="KW-0378">Hydrolase</keyword>
<accession>A0A1L4D2X9</accession>
<proteinExistence type="inferred from homology"/>
<dbReference type="PANTHER" id="PTHR10429:SF0">
    <property type="entry name" value="DNA-3-METHYLADENINE GLYCOSYLASE"/>
    <property type="match status" value="1"/>
</dbReference>
<dbReference type="AlphaFoldDB" id="A0A1L4D2X9"/>
<dbReference type="InterPro" id="IPR003180">
    <property type="entry name" value="MPG"/>
</dbReference>
<dbReference type="FunFam" id="3.10.300.10:FF:000001">
    <property type="entry name" value="Putative 3-methyladenine DNA glycosylase"/>
    <property type="match status" value="1"/>
</dbReference>
<sequence>MTFISKDFYLQDAIHVAPQLLGIKINRELKNGKVISGIIVETEAYMPDDPACHASRGVTKRNAPMFEEGGICYVYLIYGIYYCLNVVTGKKGSGQAVLIRALELPSHETNRRAAAGPGKLCRHLAINKEQNGLEFSKLNQIWIEEGIPILPADIQTSSRIGISKGIEMQWRFYIKNNSFVSKQYDTNNTKEIK</sequence>
<organism evidence="6 7">
    <name type="scientific">Silvanigrella aquatica</name>
    <dbReference type="NCBI Taxonomy" id="1915309"/>
    <lineage>
        <taxon>Bacteria</taxon>
        <taxon>Pseudomonadati</taxon>
        <taxon>Bdellovibrionota</taxon>
        <taxon>Oligoflexia</taxon>
        <taxon>Silvanigrellales</taxon>
        <taxon>Silvanigrellaceae</taxon>
        <taxon>Silvanigrella</taxon>
    </lineage>
</organism>
<keyword evidence="4 5" id="KW-0234">DNA repair</keyword>
<dbReference type="PANTHER" id="PTHR10429">
    <property type="entry name" value="DNA-3-METHYLADENINE GLYCOSYLASE"/>
    <property type="match status" value="1"/>
</dbReference>
<dbReference type="SUPFAM" id="SSF50486">
    <property type="entry name" value="FMT C-terminal domain-like"/>
    <property type="match status" value="1"/>
</dbReference>
<evidence type="ECO:0000256" key="5">
    <source>
        <dbReference type="HAMAP-Rule" id="MF_00527"/>
    </source>
</evidence>
<evidence type="ECO:0000256" key="4">
    <source>
        <dbReference type="ARBA" id="ARBA00023204"/>
    </source>
</evidence>
<dbReference type="GO" id="GO:0006284">
    <property type="term" value="P:base-excision repair"/>
    <property type="evidence" value="ECO:0007669"/>
    <property type="project" value="InterPro"/>
</dbReference>
<dbReference type="RefSeq" id="WP_148698304.1">
    <property type="nucleotide sequence ID" value="NZ_CP017834.1"/>
</dbReference>
<dbReference type="NCBIfam" id="TIGR00567">
    <property type="entry name" value="3mg"/>
    <property type="match status" value="1"/>
</dbReference>
<evidence type="ECO:0000256" key="3">
    <source>
        <dbReference type="ARBA" id="ARBA00022801"/>
    </source>
</evidence>
<dbReference type="GO" id="GO:0003905">
    <property type="term" value="F:alkylbase DNA N-glycosylase activity"/>
    <property type="evidence" value="ECO:0007669"/>
    <property type="project" value="InterPro"/>
</dbReference>
<dbReference type="InterPro" id="IPR011034">
    <property type="entry name" value="Formyl_transferase-like_C_sf"/>
</dbReference>
<dbReference type="KEGG" id="saqi:AXG55_11825"/>
<evidence type="ECO:0000256" key="2">
    <source>
        <dbReference type="ARBA" id="ARBA00022763"/>
    </source>
</evidence>
<gene>
    <name evidence="6" type="ORF">AXG55_11825</name>
</gene>
<evidence type="ECO:0000313" key="7">
    <source>
        <dbReference type="Proteomes" id="UP000184731"/>
    </source>
</evidence>
<dbReference type="OrthoDB" id="5291769at2"/>
<dbReference type="Gene3D" id="3.10.300.10">
    <property type="entry name" value="Methylpurine-DNA glycosylase (MPG)"/>
    <property type="match status" value="1"/>
</dbReference>
<evidence type="ECO:0000256" key="1">
    <source>
        <dbReference type="ARBA" id="ARBA00009232"/>
    </source>
</evidence>
<protein>
    <recommendedName>
        <fullName evidence="5">Putative 3-methyladenine DNA glycosylase</fullName>
        <ecNumber evidence="5">3.2.2.-</ecNumber>
    </recommendedName>
</protein>
<dbReference type="EC" id="3.2.2.-" evidence="5"/>